<dbReference type="Proteomes" id="UP000534286">
    <property type="component" value="Unassembled WGS sequence"/>
</dbReference>
<dbReference type="EMBL" id="JACHJU010000001">
    <property type="protein sequence ID" value="MBB4939384.1"/>
    <property type="molecule type" value="Genomic_DNA"/>
</dbReference>
<sequence>MIDRWQTEMSGRGVFYARRNPERALARHEVLAGLTRYLVAYTSTELIRLAEEQRRIEERLNGRSLPVMCSHCPAFRVIRSG</sequence>
<gene>
    <name evidence="1" type="ORF">FHR32_003689</name>
</gene>
<proteinExistence type="predicted"/>
<reference evidence="1 2" key="1">
    <citation type="submission" date="2020-08" db="EMBL/GenBank/DDBJ databases">
        <title>Sequencing the genomes of 1000 actinobacteria strains.</title>
        <authorList>
            <person name="Klenk H.-P."/>
        </authorList>
    </citation>
    <scope>NUCLEOTIDE SEQUENCE [LARGE SCALE GENOMIC DNA]</scope>
    <source>
        <strain evidence="1 2">DSM 43023</strain>
    </source>
</reference>
<evidence type="ECO:0000313" key="1">
    <source>
        <dbReference type="EMBL" id="MBB4939384.1"/>
    </source>
</evidence>
<evidence type="ECO:0000313" key="2">
    <source>
        <dbReference type="Proteomes" id="UP000534286"/>
    </source>
</evidence>
<comment type="caution">
    <text evidence="1">The sequence shown here is derived from an EMBL/GenBank/DDBJ whole genome shotgun (WGS) entry which is preliminary data.</text>
</comment>
<keyword evidence="2" id="KW-1185">Reference proteome</keyword>
<accession>A0A7W7RW83</accession>
<dbReference type="RefSeq" id="WP_184755386.1">
    <property type="nucleotide sequence ID" value="NZ_JACHJU010000001.1"/>
</dbReference>
<protein>
    <submittedName>
        <fullName evidence="1">Uncharacterized protein</fullName>
    </submittedName>
</protein>
<dbReference type="AlphaFoldDB" id="A0A7W7RW83"/>
<organism evidence="1 2">
    <name type="scientific">Streptosporangium album</name>
    <dbReference type="NCBI Taxonomy" id="47479"/>
    <lineage>
        <taxon>Bacteria</taxon>
        <taxon>Bacillati</taxon>
        <taxon>Actinomycetota</taxon>
        <taxon>Actinomycetes</taxon>
        <taxon>Streptosporangiales</taxon>
        <taxon>Streptosporangiaceae</taxon>
        <taxon>Streptosporangium</taxon>
    </lineage>
</organism>
<name>A0A7W7RW83_9ACTN</name>